<name>A0ABN6D9N9_9BURK</name>
<dbReference type="PANTHER" id="PTHR43752">
    <property type="entry name" value="BNR/ASP-BOX REPEAT FAMILY PROTEIN"/>
    <property type="match status" value="1"/>
</dbReference>
<dbReference type="Proteomes" id="UP000824366">
    <property type="component" value="Chromosome"/>
</dbReference>
<proteinExistence type="predicted"/>
<dbReference type="Gene3D" id="2.120.10.10">
    <property type="match status" value="1"/>
</dbReference>
<sequence length="381" mass="41688">MQSTWARWLLGCLCCVAVIGWDVVHRMPAPPSAQACWPVTTPLGNKPLVLQAKGHIPMPPDTPAAHASSLLPMPADGPQSVLAFWFAGTKESAPDIGIAASGFDRATQQWQAARFVVERQALGQVLGFGVRRIGNPVAWLDADHKVHLFVVATGPGGWAASRIVHLRQSNAGAGMAQLAFEPVRVLPLSWWWNVSYLVRTAPLTLQDGGMVLPVHFELGLKYPVALRFDRQGEFLGMVRMSQRTHVLQPTLVMQSESHWLALMRDQRPEGRVTVAQTQDGGQHWQDTPDLALVNPDASVAALGLAPGRMLLAHNSSAHTRTLLDLSQSANGQDWTLAQPLAHGSAAQEFSYPALAWADDSLWVSYTDQRQRIAWQRFGINP</sequence>
<gene>
    <name evidence="2" type="ORF">MIZ03_3590</name>
</gene>
<dbReference type="InterPro" id="IPR011040">
    <property type="entry name" value="Sialidase"/>
</dbReference>
<evidence type="ECO:0000313" key="3">
    <source>
        <dbReference type="Proteomes" id="UP000824366"/>
    </source>
</evidence>
<reference evidence="2 3" key="1">
    <citation type="journal article" date="2021" name="Microbiol. Spectr.">
        <title>A Single Bacterium Capable of Oxidation and Reduction of Iron at Circumneutral pH.</title>
        <authorList>
            <person name="Kato S."/>
            <person name="Ohkuma M."/>
        </authorList>
    </citation>
    <scope>NUCLEOTIDE SEQUENCE [LARGE SCALE GENOMIC DNA]</scope>
    <source>
        <strain evidence="2 3">MIZ03</strain>
    </source>
</reference>
<dbReference type="PANTHER" id="PTHR43752:SF2">
    <property type="entry name" value="BNR_ASP-BOX REPEAT FAMILY PROTEIN"/>
    <property type="match status" value="1"/>
</dbReference>
<organism evidence="2 3">
    <name type="scientific">Rhodoferax lithotrophicus</name>
    <dbReference type="NCBI Taxonomy" id="2798804"/>
    <lineage>
        <taxon>Bacteria</taxon>
        <taxon>Pseudomonadati</taxon>
        <taxon>Pseudomonadota</taxon>
        <taxon>Betaproteobacteria</taxon>
        <taxon>Burkholderiales</taxon>
        <taxon>Comamonadaceae</taxon>
        <taxon>Rhodoferax</taxon>
    </lineage>
</organism>
<evidence type="ECO:0000259" key="1">
    <source>
        <dbReference type="Pfam" id="PF13088"/>
    </source>
</evidence>
<dbReference type="Pfam" id="PF13088">
    <property type="entry name" value="BNR_2"/>
    <property type="match status" value="1"/>
</dbReference>
<keyword evidence="3" id="KW-1185">Reference proteome</keyword>
<dbReference type="EMBL" id="AP024238">
    <property type="protein sequence ID" value="BCO28680.1"/>
    <property type="molecule type" value="Genomic_DNA"/>
</dbReference>
<dbReference type="InterPro" id="IPR036278">
    <property type="entry name" value="Sialidase_sf"/>
</dbReference>
<accession>A0ABN6D9N9</accession>
<dbReference type="SUPFAM" id="SSF50939">
    <property type="entry name" value="Sialidases"/>
    <property type="match status" value="1"/>
</dbReference>
<evidence type="ECO:0000313" key="2">
    <source>
        <dbReference type="EMBL" id="BCO28680.1"/>
    </source>
</evidence>
<dbReference type="CDD" id="cd15482">
    <property type="entry name" value="Sialidase_non-viral"/>
    <property type="match status" value="1"/>
</dbReference>
<feature type="domain" description="Sialidase" evidence="1">
    <location>
        <begin position="81"/>
        <end position="359"/>
    </location>
</feature>
<protein>
    <recommendedName>
        <fullName evidence="1">Sialidase domain-containing protein</fullName>
    </recommendedName>
</protein>